<dbReference type="STRING" id="1336232.GCA_000518825_01528"/>
<organism evidence="2 3">
    <name type="scientific">Mesoplasma chauliocola</name>
    <dbReference type="NCBI Taxonomy" id="216427"/>
    <lineage>
        <taxon>Bacteria</taxon>
        <taxon>Bacillati</taxon>
        <taxon>Mycoplasmatota</taxon>
        <taxon>Mollicutes</taxon>
        <taxon>Entomoplasmatales</taxon>
        <taxon>Entomoplasmataceae</taxon>
        <taxon>Mesoplasma</taxon>
    </lineage>
</organism>
<evidence type="ECO:0000313" key="3">
    <source>
        <dbReference type="Proteomes" id="UP000232229"/>
    </source>
</evidence>
<dbReference type="EMBL" id="CP023173">
    <property type="protein sequence ID" value="ASZ09220.1"/>
    <property type="molecule type" value="Genomic_DNA"/>
</dbReference>
<feature type="transmembrane region" description="Helical" evidence="1">
    <location>
        <begin position="164"/>
        <end position="185"/>
    </location>
</feature>
<accession>A0A249SNM1</accession>
<protein>
    <submittedName>
        <fullName evidence="2">Uncharacterized protein</fullName>
    </submittedName>
</protein>
<feature type="transmembrane region" description="Helical" evidence="1">
    <location>
        <begin position="123"/>
        <end position="152"/>
    </location>
</feature>
<keyword evidence="1" id="KW-1133">Transmembrane helix</keyword>
<reference evidence="2 3" key="1">
    <citation type="submission" date="2017-08" db="EMBL/GenBank/DDBJ databases">
        <title>Complete Genome Sequence of Mesoplasma chauliocola.</title>
        <authorList>
            <person name="Knight T.F.Jr."/>
            <person name="Citino T."/>
        </authorList>
    </citation>
    <scope>NUCLEOTIDE SEQUENCE [LARGE SCALE GENOMIC DNA]</scope>
    <source>
        <strain evidence="2 3">CHPA-2</strain>
    </source>
</reference>
<name>A0A249SNM1_9MOLU</name>
<dbReference type="KEGG" id="mchc:CK556_02545"/>
<keyword evidence="1" id="KW-0812">Transmembrane</keyword>
<keyword evidence="3" id="KW-1185">Reference proteome</keyword>
<feature type="transmembrane region" description="Helical" evidence="1">
    <location>
        <begin position="70"/>
        <end position="92"/>
    </location>
</feature>
<sequence>MRSNNKKMHLSAKFPTKNKFAIYFKYNFFNGFKSGFVILSLFTIALIGTISLLSYVAVKVPSFDEPDKTELTVGVVMMIVGALMLVCSITSMKSTLNDNISKKVNRIFLFGGIKRYQIKNFGLIYNAILLIAQAIIATLIIIIIFGLTTAISSVKVIELMNLQFFATLVLKVLSAYFLGLLLSVLIQALPKKGAIKVIIIIAFFFIQYLLVSANFSLIPLLLVDNFYRSIIGWILFMIPSVSSGSSFWWNANNWLIFAGYAYNIAFIILFIWLWTLQNRKATY</sequence>
<dbReference type="AlphaFoldDB" id="A0A249SNM1"/>
<proteinExistence type="predicted"/>
<feature type="transmembrane region" description="Helical" evidence="1">
    <location>
        <begin position="254"/>
        <end position="274"/>
    </location>
</feature>
<feature type="transmembrane region" description="Helical" evidence="1">
    <location>
        <begin position="230"/>
        <end position="249"/>
    </location>
</feature>
<dbReference type="Proteomes" id="UP000232229">
    <property type="component" value="Chromosome"/>
</dbReference>
<gene>
    <name evidence="2" type="ORF">CK556_02545</name>
</gene>
<evidence type="ECO:0000256" key="1">
    <source>
        <dbReference type="SAM" id="Phobius"/>
    </source>
</evidence>
<evidence type="ECO:0000313" key="2">
    <source>
        <dbReference type="EMBL" id="ASZ09220.1"/>
    </source>
</evidence>
<dbReference type="RefSeq" id="WP_027875692.1">
    <property type="nucleotide sequence ID" value="NZ_CP023173.1"/>
</dbReference>
<keyword evidence="1" id="KW-0472">Membrane</keyword>
<feature type="transmembrane region" description="Helical" evidence="1">
    <location>
        <begin position="35"/>
        <end position="58"/>
    </location>
</feature>
<feature type="transmembrane region" description="Helical" evidence="1">
    <location>
        <begin position="197"/>
        <end position="218"/>
    </location>
</feature>